<comment type="caution">
    <text evidence="2">The sequence shown here is derived from an EMBL/GenBank/DDBJ whole genome shotgun (WGS) entry which is preliminary data.</text>
</comment>
<keyword evidence="3" id="KW-1185">Reference proteome</keyword>
<dbReference type="EMBL" id="PDUG01000001">
    <property type="protein sequence ID" value="PIC53965.1"/>
    <property type="molecule type" value="Genomic_DNA"/>
</dbReference>
<evidence type="ECO:0000313" key="3">
    <source>
        <dbReference type="Proteomes" id="UP000230233"/>
    </source>
</evidence>
<reference evidence="3" key="1">
    <citation type="submission" date="2017-10" db="EMBL/GenBank/DDBJ databases">
        <title>Rapid genome shrinkage in a self-fertile nematode reveals novel sperm competition proteins.</title>
        <authorList>
            <person name="Yin D."/>
            <person name="Schwarz E.M."/>
            <person name="Thomas C.G."/>
            <person name="Felde R.L."/>
            <person name="Korf I.F."/>
            <person name="Cutter A.D."/>
            <person name="Schartner C.M."/>
            <person name="Ralston E.J."/>
            <person name="Meyer B.J."/>
            <person name="Haag E.S."/>
        </authorList>
    </citation>
    <scope>NUCLEOTIDE SEQUENCE [LARGE SCALE GENOMIC DNA]</scope>
    <source>
        <strain evidence="3">JU1422</strain>
    </source>
</reference>
<evidence type="ECO:0000256" key="1">
    <source>
        <dbReference type="SAM" id="MobiDB-lite"/>
    </source>
</evidence>
<dbReference type="AlphaFoldDB" id="A0A2G5VQ71"/>
<proteinExistence type="predicted"/>
<accession>A0A2G5VQ71</accession>
<gene>
    <name evidence="2" type="primary">Cnig_chr_I.g3426</name>
    <name evidence="2" type="ORF">B9Z55_003426</name>
</gene>
<organism evidence="2 3">
    <name type="scientific">Caenorhabditis nigoni</name>
    <dbReference type="NCBI Taxonomy" id="1611254"/>
    <lineage>
        <taxon>Eukaryota</taxon>
        <taxon>Metazoa</taxon>
        <taxon>Ecdysozoa</taxon>
        <taxon>Nematoda</taxon>
        <taxon>Chromadorea</taxon>
        <taxon>Rhabditida</taxon>
        <taxon>Rhabditina</taxon>
        <taxon>Rhabditomorpha</taxon>
        <taxon>Rhabditoidea</taxon>
        <taxon>Rhabditidae</taxon>
        <taxon>Peloderinae</taxon>
        <taxon>Caenorhabditis</taxon>
    </lineage>
</organism>
<sequence>MTQKIPISKMMQIFENPLLKTRECGKRRDAEKGDFRNFVIFGLFSPDFFRFFTENPQIFRKFQKKESCRRRPLPSEFRLGSSESETPAKKASKSFPVDIVKEEPIDDYPTTKKIPETSKSTQPMIVDSNIVRSELHNVVLSNCRIENSQIFNSKIFGKS</sequence>
<name>A0A2G5VQ71_9PELO</name>
<protein>
    <submittedName>
        <fullName evidence="2">Uncharacterized protein</fullName>
    </submittedName>
</protein>
<feature type="region of interest" description="Disordered" evidence="1">
    <location>
        <begin position="68"/>
        <end position="120"/>
    </location>
</feature>
<feature type="compositionally biased region" description="Basic and acidic residues" evidence="1">
    <location>
        <begin position="99"/>
        <end position="116"/>
    </location>
</feature>
<dbReference type="Proteomes" id="UP000230233">
    <property type="component" value="Chromosome I"/>
</dbReference>
<evidence type="ECO:0000313" key="2">
    <source>
        <dbReference type="EMBL" id="PIC53965.1"/>
    </source>
</evidence>